<keyword evidence="9" id="KW-1185">Reference proteome</keyword>
<accession>A0ABV8M276</accession>
<feature type="transmembrane region" description="Helical" evidence="6">
    <location>
        <begin position="209"/>
        <end position="229"/>
    </location>
</feature>
<feature type="transmembrane region" description="Helical" evidence="6">
    <location>
        <begin position="249"/>
        <end position="267"/>
    </location>
</feature>
<evidence type="ECO:0000256" key="4">
    <source>
        <dbReference type="ARBA" id="ARBA00023136"/>
    </source>
</evidence>
<dbReference type="InterPro" id="IPR011701">
    <property type="entry name" value="MFS"/>
</dbReference>
<dbReference type="SUPFAM" id="SSF103473">
    <property type="entry name" value="MFS general substrate transporter"/>
    <property type="match status" value="1"/>
</dbReference>
<keyword evidence="3 6" id="KW-1133">Transmembrane helix</keyword>
<evidence type="ECO:0000259" key="7">
    <source>
        <dbReference type="PROSITE" id="PS50850"/>
    </source>
</evidence>
<keyword evidence="2 6" id="KW-0812">Transmembrane</keyword>
<dbReference type="Proteomes" id="UP001595816">
    <property type="component" value="Unassembled WGS sequence"/>
</dbReference>
<evidence type="ECO:0000313" key="9">
    <source>
        <dbReference type="Proteomes" id="UP001595816"/>
    </source>
</evidence>
<dbReference type="PANTHER" id="PTHR23542:SF1">
    <property type="entry name" value="MAJOR FACILITATOR SUPERFAMILY (MFS) PROFILE DOMAIN-CONTAINING PROTEIN"/>
    <property type="match status" value="1"/>
</dbReference>
<feature type="transmembrane region" description="Helical" evidence="6">
    <location>
        <begin position="20"/>
        <end position="42"/>
    </location>
</feature>
<dbReference type="PROSITE" id="PS50850">
    <property type="entry name" value="MFS"/>
    <property type="match status" value="1"/>
</dbReference>
<feature type="transmembrane region" description="Helical" evidence="6">
    <location>
        <begin position="48"/>
        <end position="65"/>
    </location>
</feature>
<dbReference type="RefSeq" id="WP_253760530.1">
    <property type="nucleotide sequence ID" value="NZ_JAMZDZ010000001.1"/>
</dbReference>
<evidence type="ECO:0000256" key="1">
    <source>
        <dbReference type="ARBA" id="ARBA00004651"/>
    </source>
</evidence>
<protein>
    <submittedName>
        <fullName evidence="8">MFS transporter</fullName>
    </submittedName>
</protein>
<dbReference type="EMBL" id="JBHSAY010000033">
    <property type="protein sequence ID" value="MFC4136704.1"/>
    <property type="molecule type" value="Genomic_DNA"/>
</dbReference>
<proteinExistence type="predicted"/>
<dbReference type="Gene3D" id="1.20.1250.20">
    <property type="entry name" value="MFS general substrate transporter like domains"/>
    <property type="match status" value="1"/>
</dbReference>
<evidence type="ECO:0000256" key="5">
    <source>
        <dbReference type="SAM" id="MobiDB-lite"/>
    </source>
</evidence>
<organism evidence="8 9">
    <name type="scientific">Hamadaea flava</name>
    <dbReference type="NCBI Taxonomy" id="1742688"/>
    <lineage>
        <taxon>Bacteria</taxon>
        <taxon>Bacillati</taxon>
        <taxon>Actinomycetota</taxon>
        <taxon>Actinomycetes</taxon>
        <taxon>Micromonosporales</taxon>
        <taxon>Micromonosporaceae</taxon>
        <taxon>Hamadaea</taxon>
    </lineage>
</organism>
<name>A0ABV8M276_9ACTN</name>
<feature type="transmembrane region" description="Helical" evidence="6">
    <location>
        <begin position="170"/>
        <end position="188"/>
    </location>
</feature>
<feature type="region of interest" description="Disordered" evidence="5">
    <location>
        <begin position="391"/>
        <end position="421"/>
    </location>
</feature>
<evidence type="ECO:0000313" key="8">
    <source>
        <dbReference type="EMBL" id="MFC4136704.1"/>
    </source>
</evidence>
<feature type="transmembrane region" description="Helical" evidence="6">
    <location>
        <begin position="274"/>
        <end position="290"/>
    </location>
</feature>
<comment type="caution">
    <text evidence="8">The sequence shown here is derived from an EMBL/GenBank/DDBJ whole genome shotgun (WGS) entry which is preliminary data.</text>
</comment>
<keyword evidence="4 6" id="KW-0472">Membrane</keyword>
<evidence type="ECO:0000256" key="2">
    <source>
        <dbReference type="ARBA" id="ARBA00022692"/>
    </source>
</evidence>
<reference evidence="9" key="1">
    <citation type="journal article" date="2019" name="Int. J. Syst. Evol. Microbiol.">
        <title>The Global Catalogue of Microorganisms (GCM) 10K type strain sequencing project: providing services to taxonomists for standard genome sequencing and annotation.</title>
        <authorList>
            <consortium name="The Broad Institute Genomics Platform"/>
            <consortium name="The Broad Institute Genome Sequencing Center for Infectious Disease"/>
            <person name="Wu L."/>
            <person name="Ma J."/>
        </authorList>
    </citation>
    <scope>NUCLEOTIDE SEQUENCE [LARGE SCALE GENOMIC DNA]</scope>
    <source>
        <strain evidence="9">CGMCC 4.7289</strain>
    </source>
</reference>
<comment type="subcellular location">
    <subcellularLocation>
        <location evidence="1">Cell membrane</location>
        <topology evidence="1">Multi-pass membrane protein</topology>
    </subcellularLocation>
</comment>
<dbReference type="Pfam" id="PF07690">
    <property type="entry name" value="MFS_1"/>
    <property type="match status" value="1"/>
</dbReference>
<dbReference type="InterPro" id="IPR020846">
    <property type="entry name" value="MFS_dom"/>
</dbReference>
<gene>
    <name evidence="8" type="ORF">ACFOZ4_39375</name>
</gene>
<feature type="domain" description="Major facilitator superfamily (MFS) profile" evidence="7">
    <location>
        <begin position="169"/>
        <end position="421"/>
    </location>
</feature>
<evidence type="ECO:0000256" key="6">
    <source>
        <dbReference type="SAM" id="Phobius"/>
    </source>
</evidence>
<dbReference type="PANTHER" id="PTHR23542">
    <property type="match status" value="1"/>
</dbReference>
<sequence>MSLTPYRHVLALPGVRPILLLGLIARIPMTAIGISFTLHTVLTLHHSYGAAGLVTTVYTIAAAVSSPLMGRMLDRGGVRRVMAITGGAQLVIWLFAPTLGYAGLLVAAAFAGLFAIPIFGLVRQSISALVPDDQRRPAFALDSMGVELSFMVGPAVAVAGATALSSTLTMYVLGAAMVLAAVGVYWLNPPMRSEAEEAAAEQVRIPRRQWLRGPVLAVLATATGMTVILSGTDMAVVGILREADATSSTGLVIALWCAYSLLGALIYGALHRPFSPLALVAVMGLLTIPIGLSPNWLWLCVLLIPAGLLCAPSITAGNEAITRLVPATSRGEAMGLQGSAMTAGVSLGAPFAGFVVDFAGPGWAFAAVGAAGILVVLASLPLYRRPTPALEPLATPDTAGEPVTVSQVTEPVTEPASAYSS</sequence>
<feature type="transmembrane region" description="Helical" evidence="6">
    <location>
        <begin position="362"/>
        <end position="383"/>
    </location>
</feature>
<evidence type="ECO:0000256" key="3">
    <source>
        <dbReference type="ARBA" id="ARBA00022989"/>
    </source>
</evidence>
<dbReference type="InterPro" id="IPR036259">
    <property type="entry name" value="MFS_trans_sf"/>
</dbReference>